<keyword evidence="2" id="KW-0146">Chitin degradation</keyword>
<proteinExistence type="evidence at transcript level"/>
<dbReference type="GO" id="GO:0006032">
    <property type="term" value="P:chitin catabolic process"/>
    <property type="evidence" value="ECO:0007669"/>
    <property type="project" value="UniProtKB-KW"/>
</dbReference>
<dbReference type="InterPro" id="IPR023346">
    <property type="entry name" value="Lysozyme-like_dom_sf"/>
</dbReference>
<dbReference type="InterPro" id="IPR000726">
    <property type="entry name" value="Glyco_hydro_19_cat"/>
</dbReference>
<comment type="function">
    <text evidence="1">Defense against chitin-containing fungal pathogens.</text>
</comment>
<dbReference type="PROSITE" id="PS51257">
    <property type="entry name" value="PROKAR_LIPOPROTEIN"/>
    <property type="match status" value="1"/>
</dbReference>
<evidence type="ECO:0000313" key="4">
    <source>
        <dbReference type="EMBL" id="ABJ97672.1"/>
    </source>
</evidence>
<evidence type="ECO:0000256" key="1">
    <source>
        <dbReference type="ARBA" id="ARBA00003102"/>
    </source>
</evidence>
<protein>
    <submittedName>
        <fullName evidence="4">Antifreeze protein</fullName>
    </submittedName>
</protein>
<dbReference type="EMBL" id="DQ995340">
    <property type="protein sequence ID" value="ABJ97672.1"/>
    <property type="molecule type" value="mRNA"/>
</dbReference>
<dbReference type="Pfam" id="PF00182">
    <property type="entry name" value="Glyco_hydro_19"/>
    <property type="match status" value="1"/>
</dbReference>
<reference evidence="4" key="1">
    <citation type="journal article" date="2005" name="Zhi Wu Sheng Li Xue Tong Xun">
        <title>Saussurea involucrata potential antifreeze protein.</title>
        <authorList>
            <person name="Li L."/>
            <person name="Zhao M."/>
            <person name="Wang X."/>
        </authorList>
    </citation>
    <scope>NUCLEOTIDE SEQUENCE</scope>
</reference>
<evidence type="ECO:0000259" key="3">
    <source>
        <dbReference type="Pfam" id="PF00182"/>
    </source>
</evidence>
<name>A0FH78_9ASTR</name>
<keyword evidence="2" id="KW-0119">Carbohydrate metabolism</keyword>
<feature type="domain" description="Glycoside hydrolase family 19 catalytic" evidence="3">
    <location>
        <begin position="97"/>
        <end position="193"/>
    </location>
</feature>
<organism evidence="4">
    <name type="scientific">Saussurea involucrata</name>
    <dbReference type="NCBI Taxonomy" id="200489"/>
    <lineage>
        <taxon>Eukaryota</taxon>
        <taxon>Viridiplantae</taxon>
        <taxon>Streptophyta</taxon>
        <taxon>Embryophyta</taxon>
        <taxon>Tracheophyta</taxon>
        <taxon>Spermatophyta</taxon>
        <taxon>Magnoliopsida</taxon>
        <taxon>eudicotyledons</taxon>
        <taxon>Gunneridae</taxon>
        <taxon>Pentapetalae</taxon>
        <taxon>asterids</taxon>
        <taxon>campanulids</taxon>
        <taxon>Asterales</taxon>
        <taxon>Asteraceae</taxon>
        <taxon>Carduoideae</taxon>
        <taxon>Cardueae</taxon>
        <taxon>Saussureinae</taxon>
        <taxon>Saussurea</taxon>
    </lineage>
</organism>
<dbReference type="AlphaFoldDB" id="A0FH78"/>
<accession>A0FH78</accession>
<sequence>MGDGAARAYSAEAFVWLIPQGAATSACYLAMWRYPSTASQKRELWPFRPQTSHETTGLGCPRCSGPHSSLHCCIRRRPPTGPTCPGKPLIFSSGRAIGNPDLVESSARVDYVPALCFYMTPFAEFLVSASHQLALTTSLPFVHTRGRVPGSVITNVISPQSLRPCPSYTPDRIGRIPRYCELLAGTYADNALCTYQRPFA</sequence>
<keyword evidence="2" id="KW-0624">Polysaccharide degradation</keyword>
<evidence type="ECO:0000256" key="2">
    <source>
        <dbReference type="ARBA" id="ARBA00023024"/>
    </source>
</evidence>
<dbReference type="Gene3D" id="1.10.530.10">
    <property type="match status" value="1"/>
</dbReference>
<dbReference type="GO" id="GO:0016998">
    <property type="term" value="P:cell wall macromolecule catabolic process"/>
    <property type="evidence" value="ECO:0007669"/>
    <property type="project" value="InterPro"/>
</dbReference>
<reference evidence="4" key="2">
    <citation type="submission" date="2006-09" db="EMBL/GenBank/DDBJ databases">
        <authorList>
            <person name="Li L."/>
            <person name="Zhao M."/>
            <person name="Wang X."/>
        </authorList>
    </citation>
    <scope>NUCLEOTIDE SEQUENCE</scope>
</reference>
<dbReference type="CAZy" id="GH19">
    <property type="family name" value="Glycoside Hydrolase Family 19"/>
</dbReference>
<dbReference type="GO" id="GO:0004568">
    <property type="term" value="F:chitinase activity"/>
    <property type="evidence" value="ECO:0007669"/>
    <property type="project" value="InterPro"/>
</dbReference>
<dbReference type="SUPFAM" id="SSF53955">
    <property type="entry name" value="Lysozyme-like"/>
    <property type="match status" value="1"/>
</dbReference>